<evidence type="ECO:0000313" key="6">
    <source>
        <dbReference type="Proteomes" id="UP001346149"/>
    </source>
</evidence>
<sequence length="309" mass="33840">MMPSSSISSDHSTKPAEPDNGSPEGHSQPPPPPMTGHAQYSHQQYYQQPYPPAAGYPPGHHPYPPYPPPNYGAYPNYCSAPPMAPHPHGAYYLSPAYPPPHGRPIRSPGMLLLGFIRGVLTAIMILFLISVLFSILTYIILRPQHLRFQLASFSVTDFNISGGAVKARWEARLIVENPNEKLEAYFDKVQSVLYYKELTNYLAYNMEGAVSLGTMANGTMVLRNSMASSQQRQGPVVEEMEKERKGGAVTFGLAIRMMGIMKTGTSTTMLSEHLQVSCEDIKVTFGAGAASVNGTLIAGNEPRKCSIYM</sequence>
<dbReference type="GO" id="GO:0098542">
    <property type="term" value="P:defense response to other organism"/>
    <property type="evidence" value="ECO:0007669"/>
    <property type="project" value="InterPro"/>
</dbReference>
<dbReference type="InterPro" id="IPR044839">
    <property type="entry name" value="NDR1-like"/>
</dbReference>
<dbReference type="PANTHER" id="PTHR31234">
    <property type="entry name" value="LATE EMBRYOGENESIS ABUNDANT (LEA) HYDROXYPROLINE-RICH GLYCOPROTEIN FAMILY"/>
    <property type="match status" value="1"/>
</dbReference>
<evidence type="ECO:0008006" key="7">
    <source>
        <dbReference type="Google" id="ProtNLM"/>
    </source>
</evidence>
<dbReference type="Proteomes" id="UP001346149">
    <property type="component" value="Unassembled WGS sequence"/>
</dbReference>
<comment type="caution">
    <text evidence="5">The sequence shown here is derived from an EMBL/GenBank/DDBJ whole genome shotgun (WGS) entry which is preliminary data.</text>
</comment>
<keyword evidence="4" id="KW-1133">Transmembrane helix</keyword>
<protein>
    <recommendedName>
        <fullName evidence="7">Late embryogenesis abundant protein LEA-2 subgroup domain-containing protein</fullName>
    </recommendedName>
</protein>
<name>A0AAN7LCD2_TRANT</name>
<keyword evidence="4" id="KW-0812">Transmembrane</keyword>
<evidence type="ECO:0000256" key="4">
    <source>
        <dbReference type="SAM" id="Phobius"/>
    </source>
</evidence>
<evidence type="ECO:0000256" key="2">
    <source>
        <dbReference type="ARBA" id="ARBA00023136"/>
    </source>
</evidence>
<organism evidence="5 6">
    <name type="scientific">Trapa natans</name>
    <name type="common">Water chestnut</name>
    <dbReference type="NCBI Taxonomy" id="22666"/>
    <lineage>
        <taxon>Eukaryota</taxon>
        <taxon>Viridiplantae</taxon>
        <taxon>Streptophyta</taxon>
        <taxon>Embryophyta</taxon>
        <taxon>Tracheophyta</taxon>
        <taxon>Spermatophyta</taxon>
        <taxon>Magnoliopsida</taxon>
        <taxon>eudicotyledons</taxon>
        <taxon>Gunneridae</taxon>
        <taxon>Pentapetalae</taxon>
        <taxon>rosids</taxon>
        <taxon>malvids</taxon>
        <taxon>Myrtales</taxon>
        <taxon>Lythraceae</taxon>
        <taxon>Trapa</taxon>
    </lineage>
</organism>
<feature type="region of interest" description="Disordered" evidence="3">
    <location>
        <begin position="1"/>
        <end position="42"/>
    </location>
</feature>
<feature type="transmembrane region" description="Helical" evidence="4">
    <location>
        <begin position="111"/>
        <end position="141"/>
    </location>
</feature>
<dbReference type="PANTHER" id="PTHR31234:SF55">
    <property type="entry name" value="LATE EMBRYOGENESIS ABUNDANT (LEA) HYDROXYPROLINE-RICH GLYCOPROTEIN FAMILY"/>
    <property type="match status" value="1"/>
</dbReference>
<proteinExistence type="predicted"/>
<accession>A0AAN7LCD2</accession>
<keyword evidence="2 4" id="KW-0472">Membrane</keyword>
<dbReference type="AlphaFoldDB" id="A0AAN7LCD2"/>
<evidence type="ECO:0000256" key="1">
    <source>
        <dbReference type="ARBA" id="ARBA00004370"/>
    </source>
</evidence>
<dbReference type="EMBL" id="JAXQNO010000015">
    <property type="protein sequence ID" value="KAK4783491.1"/>
    <property type="molecule type" value="Genomic_DNA"/>
</dbReference>
<evidence type="ECO:0000313" key="5">
    <source>
        <dbReference type="EMBL" id="KAK4783491.1"/>
    </source>
</evidence>
<feature type="compositionally biased region" description="Low complexity" evidence="3">
    <location>
        <begin position="1"/>
        <end position="10"/>
    </location>
</feature>
<evidence type="ECO:0000256" key="3">
    <source>
        <dbReference type="SAM" id="MobiDB-lite"/>
    </source>
</evidence>
<dbReference type="GO" id="GO:0005886">
    <property type="term" value="C:plasma membrane"/>
    <property type="evidence" value="ECO:0007669"/>
    <property type="project" value="TreeGrafter"/>
</dbReference>
<comment type="subcellular location">
    <subcellularLocation>
        <location evidence="1">Membrane</location>
    </subcellularLocation>
</comment>
<keyword evidence="6" id="KW-1185">Reference proteome</keyword>
<gene>
    <name evidence="5" type="ORF">SAY86_007865</name>
</gene>
<reference evidence="5 6" key="1">
    <citation type="journal article" date="2023" name="Hortic Res">
        <title>Pangenome of water caltrop reveals structural variations and asymmetric subgenome divergence after allopolyploidization.</title>
        <authorList>
            <person name="Zhang X."/>
            <person name="Chen Y."/>
            <person name="Wang L."/>
            <person name="Yuan Y."/>
            <person name="Fang M."/>
            <person name="Shi L."/>
            <person name="Lu R."/>
            <person name="Comes H.P."/>
            <person name="Ma Y."/>
            <person name="Chen Y."/>
            <person name="Huang G."/>
            <person name="Zhou Y."/>
            <person name="Zheng Z."/>
            <person name="Qiu Y."/>
        </authorList>
    </citation>
    <scope>NUCLEOTIDE SEQUENCE [LARGE SCALE GENOMIC DNA]</scope>
    <source>
        <strain evidence="5">F231</strain>
    </source>
</reference>